<dbReference type="InterPro" id="IPR015422">
    <property type="entry name" value="PyrdxlP-dep_Trfase_small"/>
</dbReference>
<dbReference type="GeneID" id="27138475"/>
<dbReference type="AlphaFoldDB" id="A0A0X3BQH8"/>
<protein>
    <submittedName>
        <fullName evidence="2">Aminotransferase class I and II</fullName>
        <ecNumber evidence="2">2.6.1.-</ecNumber>
    </submittedName>
</protein>
<dbReference type="Gene3D" id="3.90.1150.10">
    <property type="entry name" value="Aspartate Aminotransferase, domain 1"/>
    <property type="match status" value="1"/>
</dbReference>
<evidence type="ECO:0000313" key="3">
    <source>
        <dbReference type="Proteomes" id="UP000069850"/>
    </source>
</evidence>
<proteinExistence type="predicted"/>
<dbReference type="RefSeq" id="WP_062265461.1">
    <property type="nucleotide sequence ID" value="NZ_LT158599.1"/>
</dbReference>
<gene>
    <name evidence="2" type="ORF">MMAB1_2966</name>
</gene>
<dbReference type="Proteomes" id="UP000069850">
    <property type="component" value="Chromosome 1"/>
</dbReference>
<dbReference type="EMBL" id="LT158599">
    <property type="protein sequence ID" value="CVK34179.1"/>
    <property type="molecule type" value="Genomic_DNA"/>
</dbReference>
<dbReference type="CDD" id="cd00609">
    <property type="entry name" value="AAT_like"/>
    <property type="match status" value="1"/>
</dbReference>
<sequence>MAIREFRLERFLAECEFRAPYVLGASDCETMSVQELLSLEPGSEDDLLRLRLGYVEPAGSPSLREAIAGLYSGVSPDEVITFNGASEGIMAFMAVSLRPGDHVIVQFPAYQSLYEVARSVGCDVMFWKMDEEKGWSPDLGALQDLVRPTTKVIVINSPHNPTGYQFPERDFRSLARFAEDRGITVFSDEVYRFLEHRADDRLPAMVDIPDAHVSLGDVSKAYGLAGLRTGWIATHDRDLLGRLAGYKDYSTICNSAPGEFLAEIALRHRGKIVARNLEIVRWNIRLLDDFFATWSNLFSWIRPRAGSTVFPRLRTGIGAEEFCTDLLRSAGVLLVPGTVFEHDDAHFRLGCGRLDMPEALERLEGYLRVRFG</sequence>
<evidence type="ECO:0000259" key="1">
    <source>
        <dbReference type="Pfam" id="PF00155"/>
    </source>
</evidence>
<dbReference type="InterPro" id="IPR004839">
    <property type="entry name" value="Aminotransferase_I/II_large"/>
</dbReference>
<accession>A0A0X3BQH8</accession>
<reference evidence="2 3" key="1">
    <citation type="submission" date="2016-01" db="EMBL/GenBank/DDBJ databases">
        <authorList>
            <person name="Manzoor S."/>
        </authorList>
    </citation>
    <scope>NUCLEOTIDE SEQUENCE [LARGE SCALE GENOMIC DNA]</scope>
    <source>
        <strain evidence="2">Methanoculleus sp MAB1</strain>
    </source>
</reference>
<dbReference type="OrthoDB" id="33635at2157"/>
<dbReference type="PANTHER" id="PTHR43510:SF1">
    <property type="entry name" value="AMINOTRANSFERASE FUNCTION, HYPOTHETICAL (EUROFUNG)"/>
    <property type="match status" value="1"/>
</dbReference>
<dbReference type="PANTHER" id="PTHR43510">
    <property type="entry name" value="AMINOTRANSFERASE FUNCTION, HYPOTHETICAL (EUROFUNG)"/>
    <property type="match status" value="1"/>
</dbReference>
<dbReference type="Pfam" id="PF00155">
    <property type="entry name" value="Aminotran_1_2"/>
    <property type="match status" value="1"/>
</dbReference>
<dbReference type="InterPro" id="IPR015421">
    <property type="entry name" value="PyrdxlP-dep_Trfase_major"/>
</dbReference>
<keyword evidence="2" id="KW-0032">Aminotransferase</keyword>
<keyword evidence="2" id="KW-0808">Transferase</keyword>
<evidence type="ECO:0000313" key="2">
    <source>
        <dbReference type="EMBL" id="CVK34179.1"/>
    </source>
</evidence>
<name>A0A0X3BQH8_9EURY</name>
<dbReference type="GO" id="GO:0030170">
    <property type="term" value="F:pyridoxal phosphate binding"/>
    <property type="evidence" value="ECO:0007669"/>
    <property type="project" value="InterPro"/>
</dbReference>
<organism evidence="2 3">
    <name type="scientific">Methanoculleus bourgensis</name>
    <dbReference type="NCBI Taxonomy" id="83986"/>
    <lineage>
        <taxon>Archaea</taxon>
        <taxon>Methanobacteriati</taxon>
        <taxon>Methanobacteriota</taxon>
        <taxon>Stenosarchaea group</taxon>
        <taxon>Methanomicrobia</taxon>
        <taxon>Methanomicrobiales</taxon>
        <taxon>Methanomicrobiaceae</taxon>
        <taxon>Methanoculleus</taxon>
    </lineage>
</organism>
<feature type="domain" description="Aminotransferase class I/classII large" evidence="1">
    <location>
        <begin position="50"/>
        <end position="351"/>
    </location>
</feature>
<dbReference type="Gene3D" id="3.40.640.10">
    <property type="entry name" value="Type I PLP-dependent aspartate aminotransferase-like (Major domain)"/>
    <property type="match status" value="1"/>
</dbReference>
<dbReference type="SUPFAM" id="SSF53383">
    <property type="entry name" value="PLP-dependent transferases"/>
    <property type="match status" value="1"/>
</dbReference>
<dbReference type="KEGG" id="mema:MMAB1_2966"/>
<dbReference type="GO" id="GO:0008483">
    <property type="term" value="F:transaminase activity"/>
    <property type="evidence" value="ECO:0007669"/>
    <property type="project" value="UniProtKB-KW"/>
</dbReference>
<dbReference type="InterPro" id="IPR015424">
    <property type="entry name" value="PyrdxlP-dep_Trfase"/>
</dbReference>
<dbReference type="EC" id="2.6.1.-" evidence="2"/>